<accession>A0A0J9T666</accession>
<dbReference type="Proteomes" id="UP000053776">
    <property type="component" value="Unassembled WGS sequence"/>
</dbReference>
<reference evidence="2 3" key="1">
    <citation type="submission" date="2011-08" db="EMBL/GenBank/DDBJ databases">
        <title>The Genome Sequence of Plasmodium vivax Mauritania I.</title>
        <authorList>
            <consortium name="The Broad Institute Genome Sequencing Platform"/>
            <consortium name="The Broad Institute Genome Sequencing Center for Infectious Disease"/>
            <person name="Neafsey D."/>
            <person name="Carlton J."/>
            <person name="Barnwell J."/>
            <person name="Collins W."/>
            <person name="Escalante A."/>
            <person name="Mullikin J."/>
            <person name="Saul A."/>
            <person name="Guigo R."/>
            <person name="Camara F."/>
            <person name="Young S.K."/>
            <person name="Zeng Q."/>
            <person name="Gargeya S."/>
            <person name="Fitzgerald M."/>
            <person name="Haas B."/>
            <person name="Abouelleil A."/>
            <person name="Alvarado L."/>
            <person name="Arachchi H.M."/>
            <person name="Berlin A."/>
            <person name="Brown A."/>
            <person name="Chapman S.B."/>
            <person name="Chen Z."/>
            <person name="Dunbar C."/>
            <person name="Freedman E."/>
            <person name="Gearin G."/>
            <person name="Gellesch M."/>
            <person name="Goldberg J."/>
            <person name="Griggs A."/>
            <person name="Gujja S."/>
            <person name="Heiman D."/>
            <person name="Howarth C."/>
            <person name="Larson L."/>
            <person name="Lui A."/>
            <person name="MacDonald P.J.P."/>
            <person name="Montmayeur A."/>
            <person name="Murphy C."/>
            <person name="Neiman D."/>
            <person name="Pearson M."/>
            <person name="Priest M."/>
            <person name="Roberts A."/>
            <person name="Saif S."/>
            <person name="Shea T."/>
            <person name="Shenoy N."/>
            <person name="Sisk P."/>
            <person name="Stolte C."/>
            <person name="Sykes S."/>
            <person name="Wortman J."/>
            <person name="Nusbaum C."/>
            <person name="Birren B."/>
        </authorList>
    </citation>
    <scope>NUCLEOTIDE SEQUENCE [LARGE SCALE GENOMIC DNA]</scope>
    <source>
        <strain evidence="2 3">Mauritania I</strain>
    </source>
</reference>
<evidence type="ECO:0000313" key="3">
    <source>
        <dbReference type="Proteomes" id="UP000053776"/>
    </source>
</evidence>
<dbReference type="Pfam" id="PF12420">
    <property type="entry name" value="DUF3671"/>
    <property type="match status" value="1"/>
</dbReference>
<dbReference type="EMBL" id="KQ235106">
    <property type="protein sequence ID" value="KMZ90589.1"/>
    <property type="molecule type" value="Genomic_DNA"/>
</dbReference>
<evidence type="ECO:0008006" key="4">
    <source>
        <dbReference type="Google" id="ProtNLM"/>
    </source>
</evidence>
<evidence type="ECO:0000256" key="1">
    <source>
        <dbReference type="SAM" id="Phobius"/>
    </source>
</evidence>
<feature type="transmembrane region" description="Helical" evidence="1">
    <location>
        <begin position="231"/>
        <end position="259"/>
    </location>
</feature>
<keyword evidence="1" id="KW-0472">Membrane</keyword>
<feature type="transmembrane region" description="Helical" evidence="1">
    <location>
        <begin position="165"/>
        <end position="186"/>
    </location>
</feature>
<protein>
    <recommendedName>
        <fullName evidence="4">Variable surface protein Vir35</fullName>
    </recommendedName>
</protein>
<proteinExistence type="predicted"/>
<organism evidence="2 3">
    <name type="scientific">Plasmodium vivax Mauritania I</name>
    <dbReference type="NCBI Taxonomy" id="1035515"/>
    <lineage>
        <taxon>Eukaryota</taxon>
        <taxon>Sar</taxon>
        <taxon>Alveolata</taxon>
        <taxon>Apicomplexa</taxon>
        <taxon>Aconoidasida</taxon>
        <taxon>Haemosporida</taxon>
        <taxon>Plasmodiidae</taxon>
        <taxon>Plasmodium</taxon>
        <taxon>Plasmodium (Plasmodium)</taxon>
    </lineage>
</organism>
<evidence type="ECO:0000313" key="2">
    <source>
        <dbReference type="EMBL" id="KMZ90589.1"/>
    </source>
</evidence>
<feature type="transmembrane region" description="Helical" evidence="1">
    <location>
        <begin position="12"/>
        <end position="31"/>
    </location>
</feature>
<dbReference type="InterPro" id="IPR022139">
    <property type="entry name" value="Fam-L/Fam-M-like_plasmodium"/>
</dbReference>
<sequence length="292" mass="34640">MILLKSFNFKDNIKYLVIFKIITFIIFIWIYEPNNVCSFGKGLDRINNGDITNNTSFYRSLAKHEIYKNSKYQKNREKLYENRMNMNINYDKIDKKTYEQLQKGINYFQSYKKNYKKRYISKKGLAKIDCYLENIVFDKIEYVDNLAESLRNKKNAHIKLFFNKYTMGFILFSLLPLLGIIFPTLFSGRKLKERLFKWTTFPCNVYCRKQEPNVCALCKDGYVHLFVPEGSFLACGILNALITYTLVIISTFVGFYTLIKIIKYIGLKSGKGKMNKKEYYNLCKELLKNKKY</sequence>
<dbReference type="AlphaFoldDB" id="A0A0J9T666"/>
<name>A0A0J9T666_PLAVI</name>
<keyword evidence="1" id="KW-1133">Transmembrane helix</keyword>
<keyword evidence="1" id="KW-0812">Transmembrane</keyword>
<gene>
    <name evidence="2" type="ORF">PVMG_05736</name>
</gene>